<feature type="region of interest" description="Disordered" evidence="4">
    <location>
        <begin position="1426"/>
        <end position="1450"/>
    </location>
</feature>
<evidence type="ECO:0000256" key="3">
    <source>
        <dbReference type="PROSITE-ProRule" id="PRU00221"/>
    </source>
</evidence>
<evidence type="ECO:0000256" key="4">
    <source>
        <dbReference type="SAM" id="MobiDB-lite"/>
    </source>
</evidence>
<feature type="domain" description="NWD1/2-like winged helix-turn-helix" evidence="7">
    <location>
        <begin position="714"/>
        <end position="828"/>
    </location>
</feature>
<feature type="compositionally biased region" description="Polar residues" evidence="4">
    <location>
        <begin position="1441"/>
        <end position="1450"/>
    </location>
</feature>
<evidence type="ECO:0000259" key="6">
    <source>
        <dbReference type="Pfam" id="PF13271"/>
    </source>
</evidence>
<name>A0AAN9BPK4_9CAEN</name>
<dbReference type="InterPro" id="IPR001680">
    <property type="entry name" value="WD40_rpt"/>
</dbReference>
<dbReference type="InterPro" id="IPR057588">
    <property type="entry name" value="NWD1/2-like_WH"/>
</dbReference>
<feature type="compositionally biased region" description="Basic and acidic residues" evidence="4">
    <location>
        <begin position="1426"/>
        <end position="1436"/>
    </location>
</feature>
<feature type="repeat" description="WD" evidence="3">
    <location>
        <begin position="1372"/>
        <end position="1405"/>
    </location>
</feature>
<dbReference type="Pfam" id="PF00400">
    <property type="entry name" value="WD40"/>
    <property type="match status" value="1"/>
</dbReference>
<dbReference type="Gene3D" id="2.130.10.10">
    <property type="entry name" value="YVTN repeat-like/Quinoprotein amine dehydrogenase"/>
    <property type="match status" value="1"/>
</dbReference>
<dbReference type="PROSITE" id="PS50082">
    <property type="entry name" value="WD_REPEATS_2"/>
    <property type="match status" value="1"/>
</dbReference>
<gene>
    <name evidence="8" type="ORF">V1264_013816</name>
</gene>
<dbReference type="InterPro" id="IPR052752">
    <property type="entry name" value="NACHT-WD_repeat"/>
</dbReference>
<dbReference type="SUPFAM" id="SSF117289">
    <property type="entry name" value="Nucleoporin domain"/>
    <property type="match status" value="1"/>
</dbReference>
<dbReference type="PROSITE" id="PS00678">
    <property type="entry name" value="WD_REPEATS_1"/>
    <property type="match status" value="1"/>
</dbReference>
<dbReference type="SUPFAM" id="SSF52540">
    <property type="entry name" value="P-loop containing nucleoside triphosphate hydrolases"/>
    <property type="match status" value="2"/>
</dbReference>
<dbReference type="Gene3D" id="3.40.50.300">
    <property type="entry name" value="P-loop containing nucleotide triphosphate hydrolases"/>
    <property type="match status" value="1"/>
</dbReference>
<feature type="domain" description="DUF4062" evidence="6">
    <location>
        <begin position="32"/>
        <end position="128"/>
    </location>
</feature>
<reference evidence="8 9" key="1">
    <citation type="submission" date="2024-02" db="EMBL/GenBank/DDBJ databases">
        <title>Chromosome-scale genome assembly of the rough periwinkle Littorina saxatilis.</title>
        <authorList>
            <person name="De Jode A."/>
            <person name="Faria R."/>
            <person name="Formenti G."/>
            <person name="Sims Y."/>
            <person name="Smith T.P."/>
            <person name="Tracey A."/>
            <person name="Wood J.M.D."/>
            <person name="Zagrodzka Z.B."/>
            <person name="Johannesson K."/>
            <person name="Butlin R.K."/>
            <person name="Leder E.H."/>
        </authorList>
    </citation>
    <scope>NUCLEOTIDE SEQUENCE [LARGE SCALE GENOMIC DNA]</scope>
    <source>
        <strain evidence="8">Snail1</strain>
        <tissue evidence="8">Muscle</tissue>
    </source>
</reference>
<evidence type="ECO:0000256" key="1">
    <source>
        <dbReference type="ARBA" id="ARBA00022574"/>
    </source>
</evidence>
<dbReference type="InterPro" id="IPR027417">
    <property type="entry name" value="P-loop_NTPase"/>
</dbReference>
<evidence type="ECO:0000259" key="5">
    <source>
        <dbReference type="Pfam" id="PF05729"/>
    </source>
</evidence>
<feature type="domain" description="NACHT" evidence="5">
    <location>
        <begin position="490"/>
        <end position="661"/>
    </location>
</feature>
<dbReference type="PROSITE" id="PS50294">
    <property type="entry name" value="WD_REPEATS_REGION"/>
    <property type="match status" value="1"/>
</dbReference>
<keyword evidence="1 3" id="KW-0853">WD repeat</keyword>
<dbReference type="PANTHER" id="PTHR19871">
    <property type="entry name" value="BETA TRANSDUCIN-RELATED PROTEIN"/>
    <property type="match status" value="1"/>
</dbReference>
<protein>
    <submittedName>
        <fullName evidence="8">Uncharacterized protein</fullName>
    </submittedName>
</protein>
<dbReference type="InterPro" id="IPR025139">
    <property type="entry name" value="DUF4062"/>
</dbReference>
<dbReference type="InterPro" id="IPR019775">
    <property type="entry name" value="WD40_repeat_CS"/>
</dbReference>
<dbReference type="Pfam" id="PF25469">
    <property type="entry name" value="WHD_NWD1"/>
    <property type="match status" value="1"/>
</dbReference>
<evidence type="ECO:0000259" key="7">
    <source>
        <dbReference type="Pfam" id="PF25469"/>
    </source>
</evidence>
<comment type="caution">
    <text evidence="8">The sequence shown here is derived from an EMBL/GenBank/DDBJ whole genome shotgun (WGS) entry which is preliminary data.</text>
</comment>
<dbReference type="EMBL" id="JBAMIC010000003">
    <property type="protein sequence ID" value="KAK7109838.1"/>
    <property type="molecule type" value="Genomic_DNA"/>
</dbReference>
<dbReference type="InterPro" id="IPR015943">
    <property type="entry name" value="WD40/YVTN_repeat-like_dom_sf"/>
</dbReference>
<accession>A0AAN9BPK4</accession>
<organism evidence="8 9">
    <name type="scientific">Littorina saxatilis</name>
    <dbReference type="NCBI Taxonomy" id="31220"/>
    <lineage>
        <taxon>Eukaryota</taxon>
        <taxon>Metazoa</taxon>
        <taxon>Spiralia</taxon>
        <taxon>Lophotrochozoa</taxon>
        <taxon>Mollusca</taxon>
        <taxon>Gastropoda</taxon>
        <taxon>Caenogastropoda</taxon>
        <taxon>Littorinimorpha</taxon>
        <taxon>Littorinoidea</taxon>
        <taxon>Littorinidae</taxon>
        <taxon>Littorina</taxon>
    </lineage>
</organism>
<dbReference type="Gene3D" id="1.25.40.370">
    <property type="match status" value="1"/>
</dbReference>
<feature type="compositionally biased region" description="Acidic residues" evidence="4">
    <location>
        <begin position="425"/>
        <end position="444"/>
    </location>
</feature>
<proteinExistence type="predicted"/>
<sequence>MDGGTATAKASYQRALQGCLTDLPKEESTTVRVFFSSTFTDMKVERNMLMKEAVSHLRDYCKDRGLDYEVVDMRWGVREDASVEHTTTDICRQEIANCRELSAGPNFVAFLGDRYGSRLLPSSIPVTEYRSLRRLASWMDVDDFGAVDKWYIVDTNAVPALYRIQPITDLLPHYNDFDPKHRIVKQQHHQTWDRDHGKMMNAFRVVAAEAHKRKMITNEEYLKYYISVTHREVIDGMVDIPGMNSLNDDRVLSFHRNFTDININDKIAKRFIDLTEEAAEDSEEEVKVDAKAEQLRQELKAEVVPSHLQGSNISENTIRWTEYGVYQEDPEHAAYLRTFCDVYMAKMMAMIDKCAQKKEVTLNRSQELYEEVVAHLRFCREKCRVFCGREQELQRIQASLVTTHTLKKESTAKVQETNIKQEKDAETDEDEEAQEEEDTEENDMYNEMDMCKMTGATFCYGDTFNDQESDPTRDLKEEHISMPEIKTFKRPVIIHGPTGSGKTALMAKVVHMSKRWVPGSVCVARFLSTTTSASYVRSTMISIIGQLLDLYGLHPPAGLDLSVDFHYLTLFFTALLWRIDSKTSPLFLVLDSVDQLQSNDYAHMLIWLPTMLPPNVHVFVSMSTDHPMCLRSALEVLPYEDQFIQLGGLNNNTADKIVRSLCHQVGRTLTVLQRSHVLHTFAESGQALHLTLITNQALSWRSHHKLSDLKLAGTVEAAIEQYFCELEKTHGHIFVSHLLGYFTLAKYGLTNGEIEDLLSLDDEVLQDSYIYHLPPDPHMIRIPTSLIVRVSDDLSTYITKQKSGERKISTWFHRQFKEAALRRYCTEDSTPVLHRAMADYFLGTWSTRPKPLELYKGKTGSYEDCLRGVPVQPLKYDGGKEMLFNVRKLQELPHHLAACGSWDEFHMLACDVEWLVAVCISLGVTHLQSQFSAMLNCDMDDIEDEEIKQKARDVLLVQSIINLGIDDIRRDTLSVPVQILGQLGPQYKGSAGIEGLLQQCREYLASYKRSVFMPQNAFMPAPGGLLLSTINLRNFLMGAERECGQSVCVDKSKHCLYAVEWSADRGTDSLLVLDYENTGVIMARQKLPFFIHSIELVTVNRFFVLKTYSKLSKYDPKFSYILFEGGFSAPYIFEKPVTAVAIASHGHLIAFSFKDDRTVHMGLPESKACKVQVKQHMYMDNPIAVLLFSPDASELVGVDVMGNISTYNTSLRQAVTLHTNTERLFGSSPKPHQFRITRSNVLLRVVHSLSKGNAVVALDLANQREMHRMSSEKLIYDFDIMELDEQEEYVVVCTKTTSIINGIRDRPGLMFRLSDGVMMSTIKSKESWKAVKLIGDETLFCVASYSSDGIIRVLNCGPRESPVAEPEIICELNDHSNSVFSLLLIQDNTRLVSSATDNTVKFWDMARILREKNLVEEEDKLAWNKKEEKKEGEKTGVEQLGKTTTVAVTG</sequence>
<dbReference type="Pfam" id="PF05729">
    <property type="entry name" value="NACHT"/>
    <property type="match status" value="1"/>
</dbReference>
<evidence type="ECO:0000313" key="9">
    <source>
        <dbReference type="Proteomes" id="UP001374579"/>
    </source>
</evidence>
<dbReference type="PANTHER" id="PTHR19871:SF14">
    <property type="entry name" value="DUF4062 DOMAIN-CONTAINING PROTEIN"/>
    <property type="match status" value="1"/>
</dbReference>
<evidence type="ECO:0000256" key="2">
    <source>
        <dbReference type="ARBA" id="ARBA00022737"/>
    </source>
</evidence>
<dbReference type="Pfam" id="PF13271">
    <property type="entry name" value="DUF4062"/>
    <property type="match status" value="1"/>
</dbReference>
<evidence type="ECO:0000313" key="8">
    <source>
        <dbReference type="EMBL" id="KAK7109838.1"/>
    </source>
</evidence>
<dbReference type="Proteomes" id="UP001374579">
    <property type="component" value="Unassembled WGS sequence"/>
</dbReference>
<dbReference type="InterPro" id="IPR007111">
    <property type="entry name" value="NACHT_NTPase"/>
</dbReference>
<keyword evidence="9" id="KW-1185">Reference proteome</keyword>
<dbReference type="SMART" id="SM00320">
    <property type="entry name" value="WD40"/>
    <property type="match status" value="1"/>
</dbReference>
<keyword evidence="2" id="KW-0677">Repeat</keyword>
<feature type="region of interest" description="Disordered" evidence="4">
    <location>
        <begin position="411"/>
        <end position="444"/>
    </location>
</feature>